<dbReference type="GO" id="GO:0007165">
    <property type="term" value="P:signal transduction"/>
    <property type="evidence" value="ECO:0007669"/>
    <property type="project" value="UniProtKB-KW"/>
</dbReference>
<dbReference type="GO" id="GO:0016020">
    <property type="term" value="C:membrane"/>
    <property type="evidence" value="ECO:0007669"/>
    <property type="project" value="InterPro"/>
</dbReference>
<dbReference type="CDD" id="cd00130">
    <property type="entry name" value="PAS"/>
    <property type="match status" value="2"/>
</dbReference>
<evidence type="ECO:0000313" key="8">
    <source>
        <dbReference type="Proteomes" id="UP000305267"/>
    </source>
</evidence>
<comment type="caution">
    <text evidence="7">The sequence shown here is derived from an EMBL/GenBank/DDBJ whole genome shotgun (WGS) entry which is preliminary data.</text>
</comment>
<dbReference type="InterPro" id="IPR000700">
    <property type="entry name" value="PAS-assoc_C"/>
</dbReference>
<dbReference type="SUPFAM" id="SSF55785">
    <property type="entry name" value="PYP-like sensor domain (PAS domain)"/>
    <property type="match status" value="2"/>
</dbReference>
<dbReference type="SMART" id="SM00283">
    <property type="entry name" value="MA"/>
    <property type="match status" value="1"/>
</dbReference>
<name>A0A5C4L9T1_9HYPH</name>
<feature type="domain" description="Methyl-accepting transducer" evidence="4">
    <location>
        <begin position="255"/>
        <end position="491"/>
    </location>
</feature>
<dbReference type="NCBIfam" id="TIGR00229">
    <property type="entry name" value="sensory_box"/>
    <property type="match status" value="2"/>
</dbReference>
<dbReference type="InterPro" id="IPR013656">
    <property type="entry name" value="PAS_4"/>
</dbReference>
<dbReference type="AlphaFoldDB" id="A0A5C4L9T1"/>
<dbReference type="PROSITE" id="PS50111">
    <property type="entry name" value="CHEMOTAXIS_TRANSDUC_2"/>
    <property type="match status" value="1"/>
</dbReference>
<dbReference type="GO" id="GO:0006935">
    <property type="term" value="P:chemotaxis"/>
    <property type="evidence" value="ECO:0007669"/>
    <property type="project" value="InterPro"/>
</dbReference>
<gene>
    <name evidence="7" type="ORF">FF100_31785</name>
</gene>
<dbReference type="SUPFAM" id="SSF58104">
    <property type="entry name" value="Methyl-accepting chemotaxis protein (MCP) signaling domain"/>
    <property type="match status" value="1"/>
</dbReference>
<evidence type="ECO:0000259" key="5">
    <source>
        <dbReference type="PROSITE" id="PS50112"/>
    </source>
</evidence>
<dbReference type="EMBL" id="VDDA01000032">
    <property type="protein sequence ID" value="TNC07660.1"/>
    <property type="molecule type" value="Genomic_DNA"/>
</dbReference>
<evidence type="ECO:0000259" key="4">
    <source>
        <dbReference type="PROSITE" id="PS50111"/>
    </source>
</evidence>
<dbReference type="PANTHER" id="PTHR32089">
    <property type="entry name" value="METHYL-ACCEPTING CHEMOTAXIS PROTEIN MCPB"/>
    <property type="match status" value="1"/>
</dbReference>
<organism evidence="7 8">
    <name type="scientific">Methylobacterium terricola</name>
    <dbReference type="NCBI Taxonomy" id="2583531"/>
    <lineage>
        <taxon>Bacteria</taxon>
        <taxon>Pseudomonadati</taxon>
        <taxon>Pseudomonadota</taxon>
        <taxon>Alphaproteobacteria</taxon>
        <taxon>Hyphomicrobiales</taxon>
        <taxon>Methylobacteriaceae</taxon>
        <taxon>Methylobacterium</taxon>
    </lineage>
</organism>
<feature type="domain" description="PAS" evidence="5">
    <location>
        <begin position="25"/>
        <end position="63"/>
    </location>
</feature>
<dbReference type="Proteomes" id="UP000305267">
    <property type="component" value="Unassembled WGS sequence"/>
</dbReference>
<dbReference type="RefSeq" id="WP_139040036.1">
    <property type="nucleotide sequence ID" value="NZ_VDDA01000032.1"/>
</dbReference>
<keyword evidence="8" id="KW-1185">Reference proteome</keyword>
<dbReference type="PANTHER" id="PTHR32089:SF112">
    <property type="entry name" value="LYSOZYME-LIKE PROTEIN-RELATED"/>
    <property type="match status" value="1"/>
</dbReference>
<dbReference type="SMART" id="SM00086">
    <property type="entry name" value="PAC"/>
    <property type="match status" value="2"/>
</dbReference>
<evidence type="ECO:0000256" key="1">
    <source>
        <dbReference type="ARBA" id="ARBA00023224"/>
    </source>
</evidence>
<feature type="domain" description="PAC" evidence="6">
    <location>
        <begin position="80"/>
        <end position="132"/>
    </location>
</feature>
<evidence type="ECO:0000256" key="3">
    <source>
        <dbReference type="PROSITE-ProRule" id="PRU00284"/>
    </source>
</evidence>
<reference evidence="7 8" key="1">
    <citation type="submission" date="2019-06" db="EMBL/GenBank/DDBJ databases">
        <title>Genome of Methylobacterium sp. 17Sr1-39.</title>
        <authorList>
            <person name="Seo T."/>
        </authorList>
    </citation>
    <scope>NUCLEOTIDE SEQUENCE [LARGE SCALE GENOMIC DNA]</scope>
    <source>
        <strain evidence="7 8">17Sr1-39</strain>
    </source>
</reference>
<evidence type="ECO:0000256" key="2">
    <source>
        <dbReference type="ARBA" id="ARBA00029447"/>
    </source>
</evidence>
<dbReference type="GO" id="GO:0004888">
    <property type="term" value="F:transmembrane signaling receptor activity"/>
    <property type="evidence" value="ECO:0007669"/>
    <property type="project" value="InterPro"/>
</dbReference>
<dbReference type="SMART" id="SM00091">
    <property type="entry name" value="PAS"/>
    <property type="match status" value="2"/>
</dbReference>
<dbReference type="Gene3D" id="1.10.287.950">
    <property type="entry name" value="Methyl-accepting chemotaxis protein"/>
    <property type="match status" value="1"/>
</dbReference>
<dbReference type="InterPro" id="IPR035965">
    <property type="entry name" value="PAS-like_dom_sf"/>
</dbReference>
<feature type="domain" description="PAC" evidence="6">
    <location>
        <begin position="202"/>
        <end position="254"/>
    </location>
</feature>
<dbReference type="PROSITE" id="PS50113">
    <property type="entry name" value="PAC"/>
    <property type="match status" value="2"/>
</dbReference>
<protein>
    <submittedName>
        <fullName evidence="7">PAS domain S-box protein</fullName>
    </submittedName>
</protein>
<dbReference type="PROSITE" id="PS50112">
    <property type="entry name" value="PAS"/>
    <property type="match status" value="1"/>
</dbReference>
<dbReference type="PRINTS" id="PR00260">
    <property type="entry name" value="CHEMTRNSDUCR"/>
</dbReference>
<sequence length="491" mass="52009">MNIFGSGQRAILRAINSSRASIEFDPDGTILTVNQVFVDLFGYPATELQGQHHRVLLVPGDRDTPSYHEFWASLRRGHSQTQSSKCMTRDGREIWVHAIYNAVLRRNGSLAKVVTFASDITAATMRTLELEAQTAALDRSQAVIAFTPDGYILDANANFLAAVGYGVEEIRGQHHSLLVDPTVKASDAYAGFWPALARGDFQAGEFRRIGKGGREVWLQATYTPISGADGRPFKVIKFATDVTTQVQDRQRRAALQHKIDRDLGDISKAIGNVSCQTERAATTVKRVSSEIQSVASGAEELSASVGEISQQVTLAARIAGEAVDQARHTGTIVAGLSGQAAQIGDVVGLIQGIAAQTNLLALNATIEAARAGPAGRGFAVVAAEVKALAEQTARATEQIGGQIAATQGATREAVSAINAIQGTIQTLNQVSSAIAAAVEEQSAVTREMSSSMQMASQGASTLAIDMTAIAQASTQVDCGTRQVREASHRLA</sequence>
<dbReference type="Pfam" id="PF08448">
    <property type="entry name" value="PAS_4"/>
    <property type="match status" value="2"/>
</dbReference>
<keyword evidence="1 3" id="KW-0807">Transducer</keyword>
<dbReference type="OrthoDB" id="9797364at2"/>
<evidence type="ECO:0000259" key="6">
    <source>
        <dbReference type="PROSITE" id="PS50113"/>
    </source>
</evidence>
<accession>A0A5C4L9T1</accession>
<dbReference type="Gene3D" id="3.30.450.20">
    <property type="entry name" value="PAS domain"/>
    <property type="match status" value="2"/>
</dbReference>
<dbReference type="InterPro" id="IPR004090">
    <property type="entry name" value="Chemotax_Me-accpt_rcpt"/>
</dbReference>
<dbReference type="InterPro" id="IPR001610">
    <property type="entry name" value="PAC"/>
</dbReference>
<comment type="similarity">
    <text evidence="2">Belongs to the methyl-accepting chemotaxis (MCP) protein family.</text>
</comment>
<dbReference type="Pfam" id="PF00015">
    <property type="entry name" value="MCPsignal"/>
    <property type="match status" value="1"/>
</dbReference>
<proteinExistence type="inferred from homology"/>
<evidence type="ECO:0000313" key="7">
    <source>
        <dbReference type="EMBL" id="TNC07660.1"/>
    </source>
</evidence>
<dbReference type="InterPro" id="IPR004089">
    <property type="entry name" value="MCPsignal_dom"/>
</dbReference>
<dbReference type="InterPro" id="IPR000014">
    <property type="entry name" value="PAS"/>
</dbReference>